<dbReference type="AlphaFoldDB" id="A0A840W388"/>
<reference evidence="1 2" key="1">
    <citation type="submission" date="2020-08" db="EMBL/GenBank/DDBJ databases">
        <title>Sequencing the genomes of 1000 actinobacteria strains.</title>
        <authorList>
            <person name="Klenk H.-P."/>
        </authorList>
    </citation>
    <scope>NUCLEOTIDE SEQUENCE [LARGE SCALE GENOMIC DNA]</scope>
    <source>
        <strain evidence="1 2">DSM 103125</strain>
    </source>
</reference>
<keyword evidence="2" id="KW-1185">Reference proteome</keyword>
<evidence type="ECO:0000313" key="1">
    <source>
        <dbReference type="EMBL" id="MBB5477641.1"/>
    </source>
</evidence>
<sequence>MLGQDALARLQDATTLWSIRHGTAAEVIEAVCDCLVAGVDSPSLRILAGVSPSASSHELLQWLEPTLDELGLTFFPEGSQEGKDAAVRIMATKLLAGTLSPRELARWAHSVIGHDGTPLAEELVMLDDIYDMLEFCEETEADIDARVLAEARRLTATGDATSAADSTV</sequence>
<evidence type="ECO:0000313" key="2">
    <source>
        <dbReference type="Proteomes" id="UP000586947"/>
    </source>
</evidence>
<dbReference type="RefSeq" id="WP_184178761.1">
    <property type="nucleotide sequence ID" value="NZ_BMNF01000002.1"/>
</dbReference>
<gene>
    <name evidence="1" type="ORF">HNR20_002146</name>
</gene>
<proteinExistence type="predicted"/>
<accession>A0A840W388</accession>
<protein>
    <submittedName>
        <fullName evidence="1">Uncharacterized protein</fullName>
    </submittedName>
</protein>
<organism evidence="1 2">
    <name type="scientific">Micromonospora parathelypteridis</name>
    <dbReference type="NCBI Taxonomy" id="1839617"/>
    <lineage>
        <taxon>Bacteria</taxon>
        <taxon>Bacillati</taxon>
        <taxon>Actinomycetota</taxon>
        <taxon>Actinomycetes</taxon>
        <taxon>Micromonosporales</taxon>
        <taxon>Micromonosporaceae</taxon>
        <taxon>Micromonospora</taxon>
    </lineage>
</organism>
<dbReference type="EMBL" id="JACHDP010000001">
    <property type="protein sequence ID" value="MBB5477641.1"/>
    <property type="molecule type" value="Genomic_DNA"/>
</dbReference>
<name>A0A840W388_9ACTN</name>
<comment type="caution">
    <text evidence="1">The sequence shown here is derived from an EMBL/GenBank/DDBJ whole genome shotgun (WGS) entry which is preliminary data.</text>
</comment>
<dbReference type="Proteomes" id="UP000586947">
    <property type="component" value="Unassembled WGS sequence"/>
</dbReference>